<dbReference type="InterPro" id="IPR029159">
    <property type="entry name" value="CA109-like"/>
</dbReference>
<dbReference type="EMBL" id="SZYD01000012">
    <property type="protein sequence ID" value="KAD4584000.1"/>
    <property type="molecule type" value="Genomic_DNA"/>
</dbReference>
<keyword evidence="2" id="KW-1185">Reference proteome</keyword>
<dbReference type="PANTHER" id="PTHR37904">
    <property type="entry name" value="OS10G0566900 PROTEIN"/>
    <property type="match status" value="1"/>
</dbReference>
<proteinExistence type="predicted"/>
<dbReference type="AlphaFoldDB" id="A0A5N6N9V4"/>
<evidence type="ECO:0000313" key="2">
    <source>
        <dbReference type="Proteomes" id="UP000326396"/>
    </source>
</evidence>
<dbReference type="Pfam" id="PF15011">
    <property type="entry name" value="CA109-like"/>
    <property type="match status" value="1"/>
</dbReference>
<dbReference type="Proteomes" id="UP000326396">
    <property type="component" value="Linkage Group LG2"/>
</dbReference>
<comment type="caution">
    <text evidence="1">The sequence shown here is derived from an EMBL/GenBank/DDBJ whole genome shotgun (WGS) entry which is preliminary data.</text>
</comment>
<dbReference type="OrthoDB" id="2018540at2759"/>
<dbReference type="InterPro" id="IPR038985">
    <property type="entry name" value="OPRN-like"/>
</dbReference>
<organism evidence="1 2">
    <name type="scientific">Mikania micrantha</name>
    <name type="common">bitter vine</name>
    <dbReference type="NCBI Taxonomy" id="192012"/>
    <lineage>
        <taxon>Eukaryota</taxon>
        <taxon>Viridiplantae</taxon>
        <taxon>Streptophyta</taxon>
        <taxon>Embryophyta</taxon>
        <taxon>Tracheophyta</taxon>
        <taxon>Spermatophyta</taxon>
        <taxon>Magnoliopsida</taxon>
        <taxon>eudicotyledons</taxon>
        <taxon>Gunneridae</taxon>
        <taxon>Pentapetalae</taxon>
        <taxon>asterids</taxon>
        <taxon>campanulids</taxon>
        <taxon>Asterales</taxon>
        <taxon>Asteraceae</taxon>
        <taxon>Asteroideae</taxon>
        <taxon>Heliantheae alliance</taxon>
        <taxon>Eupatorieae</taxon>
        <taxon>Mikania</taxon>
    </lineage>
</organism>
<dbReference type="PANTHER" id="PTHR37904:SF2">
    <property type="entry name" value="OS10G0566900 PROTEIN"/>
    <property type="match status" value="1"/>
</dbReference>
<protein>
    <submittedName>
        <fullName evidence="1">Uncharacterized protein</fullName>
    </submittedName>
</protein>
<gene>
    <name evidence="1" type="ORF">E3N88_21601</name>
</gene>
<reference evidence="1 2" key="1">
    <citation type="submission" date="2019-05" db="EMBL/GenBank/DDBJ databases">
        <title>Mikania micrantha, genome provides insights into the molecular mechanism of rapid growth.</title>
        <authorList>
            <person name="Liu B."/>
        </authorList>
    </citation>
    <scope>NUCLEOTIDE SEQUENCE [LARGE SCALE GENOMIC DNA]</scope>
    <source>
        <strain evidence="1">NLD-2019</strain>
        <tissue evidence="1">Leaf</tissue>
    </source>
</reference>
<name>A0A5N6N9V4_9ASTR</name>
<sequence>METMVKKYQQKYKKVKNDMDHWDDLHARLISQFRNASSIIGRLQLLKDPRNYGSLKNIDNIEDLILKKQMESLQMIMLSMTKTLGDLNMIVLSLAKTVRDAKQQLKGGSIRPSMKQLNHHIGIKPSISDCLEGLRLLHEMYQSEYLLKSSVISALANLALKSSASDLHAFEQLLVDQPNIPKEEAFGIYLFQLSFVQCYPYTTSYLLKKFVDGLIIQCYPISQFYRGITSQIR</sequence>
<accession>A0A5N6N9V4</accession>
<evidence type="ECO:0000313" key="1">
    <source>
        <dbReference type="EMBL" id="KAD4584000.1"/>
    </source>
</evidence>